<keyword evidence="2" id="KW-1185">Reference proteome</keyword>
<evidence type="ECO:0000313" key="2">
    <source>
        <dbReference type="Proteomes" id="UP001215598"/>
    </source>
</evidence>
<evidence type="ECO:0000313" key="1">
    <source>
        <dbReference type="EMBL" id="KAJ7759956.1"/>
    </source>
</evidence>
<name>A0AAD7NGK7_9AGAR</name>
<proteinExistence type="predicted"/>
<organism evidence="1 2">
    <name type="scientific">Mycena metata</name>
    <dbReference type="NCBI Taxonomy" id="1033252"/>
    <lineage>
        <taxon>Eukaryota</taxon>
        <taxon>Fungi</taxon>
        <taxon>Dikarya</taxon>
        <taxon>Basidiomycota</taxon>
        <taxon>Agaricomycotina</taxon>
        <taxon>Agaricomycetes</taxon>
        <taxon>Agaricomycetidae</taxon>
        <taxon>Agaricales</taxon>
        <taxon>Marasmiineae</taxon>
        <taxon>Mycenaceae</taxon>
        <taxon>Mycena</taxon>
    </lineage>
</organism>
<accession>A0AAD7NGK7</accession>
<dbReference type="EMBL" id="JARKIB010000038">
    <property type="protein sequence ID" value="KAJ7759956.1"/>
    <property type="molecule type" value="Genomic_DNA"/>
</dbReference>
<comment type="caution">
    <text evidence="1">The sequence shown here is derived from an EMBL/GenBank/DDBJ whole genome shotgun (WGS) entry which is preliminary data.</text>
</comment>
<protein>
    <submittedName>
        <fullName evidence="1">Uncharacterized protein</fullName>
    </submittedName>
</protein>
<dbReference type="AlphaFoldDB" id="A0AAD7NGK7"/>
<dbReference type="Proteomes" id="UP001215598">
    <property type="component" value="Unassembled WGS sequence"/>
</dbReference>
<reference evidence="1" key="1">
    <citation type="submission" date="2023-03" db="EMBL/GenBank/DDBJ databases">
        <title>Massive genome expansion in bonnet fungi (Mycena s.s.) driven by repeated elements and novel gene families across ecological guilds.</title>
        <authorList>
            <consortium name="Lawrence Berkeley National Laboratory"/>
            <person name="Harder C.B."/>
            <person name="Miyauchi S."/>
            <person name="Viragh M."/>
            <person name="Kuo A."/>
            <person name="Thoen E."/>
            <person name="Andreopoulos B."/>
            <person name="Lu D."/>
            <person name="Skrede I."/>
            <person name="Drula E."/>
            <person name="Henrissat B."/>
            <person name="Morin E."/>
            <person name="Kohler A."/>
            <person name="Barry K."/>
            <person name="LaButti K."/>
            <person name="Morin E."/>
            <person name="Salamov A."/>
            <person name="Lipzen A."/>
            <person name="Mereny Z."/>
            <person name="Hegedus B."/>
            <person name="Baldrian P."/>
            <person name="Stursova M."/>
            <person name="Weitz H."/>
            <person name="Taylor A."/>
            <person name="Grigoriev I.V."/>
            <person name="Nagy L.G."/>
            <person name="Martin F."/>
            <person name="Kauserud H."/>
        </authorList>
    </citation>
    <scope>NUCLEOTIDE SEQUENCE</scope>
    <source>
        <strain evidence="1">CBHHK182m</strain>
    </source>
</reference>
<gene>
    <name evidence="1" type="ORF">B0H16DRAFT_1720177</name>
</gene>
<sequence>MESSGSSPLPPTWPHGNNHFNGHIKNELGVFGGHFDDRHFLLDIPLPKKAAAPDAYNFRDGDFKRPVWVNPHMPYLLLLPRYNTFYAPLFDYLDVNKHNVPVEPLNVVAPGELEHRVRWGLKKDLIDRWLHLESFLCLTLRVMIDLYGGRIAEGVYGFLSPISYCYTERNANSRSAAVQIALRSRDAFLPLMAQITLMFILLDARNPKHWRDRLQGRTQLHWQWMMDLECSAVGDMAIDHLGGNIDLTLAKKHADYYLP</sequence>